<dbReference type="Pfam" id="PF15418">
    <property type="entry name" value="DUF4625"/>
    <property type="match status" value="1"/>
</dbReference>
<accession>A0A6N6MB56</accession>
<organism evidence="1 2">
    <name type="scientific">Salibacter halophilus</name>
    <dbReference type="NCBI Taxonomy" id="1803916"/>
    <lineage>
        <taxon>Bacteria</taxon>
        <taxon>Pseudomonadati</taxon>
        <taxon>Bacteroidota</taxon>
        <taxon>Flavobacteriia</taxon>
        <taxon>Flavobacteriales</taxon>
        <taxon>Salibacteraceae</taxon>
        <taxon>Salibacter</taxon>
    </lineage>
</organism>
<dbReference type="Proteomes" id="UP000435357">
    <property type="component" value="Unassembled WGS sequence"/>
</dbReference>
<dbReference type="EMBL" id="WACR01000002">
    <property type="protein sequence ID" value="KAB1065661.1"/>
    <property type="molecule type" value="Genomic_DNA"/>
</dbReference>
<dbReference type="Gene3D" id="2.60.40.4140">
    <property type="match status" value="1"/>
</dbReference>
<dbReference type="OrthoDB" id="670730at2"/>
<evidence type="ECO:0000313" key="2">
    <source>
        <dbReference type="Proteomes" id="UP000435357"/>
    </source>
</evidence>
<protein>
    <submittedName>
        <fullName evidence="1">DUF4625 domain-containing protein</fullName>
    </submittedName>
</protein>
<reference evidence="1 2" key="1">
    <citation type="submission" date="2019-09" db="EMBL/GenBank/DDBJ databases">
        <title>Genomes of Cryomorphaceae.</title>
        <authorList>
            <person name="Bowman J.P."/>
        </authorList>
    </citation>
    <scope>NUCLEOTIDE SEQUENCE [LARGE SCALE GENOMIC DNA]</scope>
    <source>
        <strain evidence="1 2">KCTC 52047</strain>
    </source>
</reference>
<sequence>MKKVSLFMMAISLAFVSCNKDDDDDNNQNTDTIKPVVTVMSPSGHSEFAPGDTIHFEGEAVDDKALSEMKVDIHWAGDGHGHGGKRASVAEKWDEEFIFELSGREYHVHEHLTIPANADTGMHHLIVTALDKAGNQSEFVEVDFHVEK</sequence>
<dbReference type="InterPro" id="IPR027829">
    <property type="entry name" value="DUF4625"/>
</dbReference>
<dbReference type="PROSITE" id="PS51257">
    <property type="entry name" value="PROKAR_LIPOPROTEIN"/>
    <property type="match status" value="1"/>
</dbReference>
<gene>
    <name evidence="1" type="ORF">F3059_03125</name>
</gene>
<proteinExistence type="predicted"/>
<comment type="caution">
    <text evidence="1">The sequence shown here is derived from an EMBL/GenBank/DDBJ whole genome shotgun (WGS) entry which is preliminary data.</text>
</comment>
<name>A0A6N6MB56_9FLAO</name>
<evidence type="ECO:0000313" key="1">
    <source>
        <dbReference type="EMBL" id="KAB1065661.1"/>
    </source>
</evidence>
<dbReference type="RefSeq" id="WP_151166486.1">
    <property type="nucleotide sequence ID" value="NZ_WACR01000002.1"/>
</dbReference>
<dbReference type="AlphaFoldDB" id="A0A6N6MB56"/>
<keyword evidence="2" id="KW-1185">Reference proteome</keyword>